<evidence type="ECO:0000313" key="3">
    <source>
        <dbReference type="EMBL" id="NHZ32858.1"/>
    </source>
</evidence>
<keyword evidence="4" id="KW-1185">Reference proteome</keyword>
<accession>A0ABX0LDZ8</accession>
<organism evidence="3 4">
    <name type="scientific">Massilia rubra</name>
    <dbReference type="NCBI Taxonomy" id="2607910"/>
    <lineage>
        <taxon>Bacteria</taxon>
        <taxon>Pseudomonadati</taxon>
        <taxon>Pseudomonadota</taxon>
        <taxon>Betaproteobacteria</taxon>
        <taxon>Burkholderiales</taxon>
        <taxon>Oxalobacteraceae</taxon>
        <taxon>Telluria group</taxon>
        <taxon>Massilia</taxon>
    </lineage>
</organism>
<dbReference type="InterPro" id="IPR007527">
    <property type="entry name" value="Znf_SWIM"/>
</dbReference>
<protein>
    <recommendedName>
        <fullName evidence="2">SWIM-type domain-containing protein</fullName>
    </recommendedName>
</protein>
<dbReference type="RefSeq" id="WP_167221992.1">
    <property type="nucleotide sequence ID" value="NZ_VUYU01000002.1"/>
</dbReference>
<name>A0ABX0LDZ8_9BURK</name>
<reference evidence="3 4" key="1">
    <citation type="submission" date="2019-09" db="EMBL/GenBank/DDBJ databases">
        <title>Taxonomy of Antarctic Massilia spp.: description of Massilia rubra sp. nov., Massilia aquatica sp. nov., Massilia mucilaginosa sp. nov., Massilia frigida sp. nov. isolated from streams, lakes and regoliths.</title>
        <authorList>
            <person name="Holochova P."/>
            <person name="Sedlacek I."/>
            <person name="Kralova S."/>
            <person name="Maslanova I."/>
            <person name="Busse H.-J."/>
            <person name="Stankova E."/>
            <person name="Vrbovska V."/>
            <person name="Kovarovic V."/>
            <person name="Bartak M."/>
            <person name="Svec P."/>
            <person name="Pantucek R."/>
        </authorList>
    </citation>
    <scope>NUCLEOTIDE SEQUENCE [LARGE SCALE GENOMIC DNA]</scope>
    <source>
        <strain evidence="3 4">CCM 8692</strain>
    </source>
</reference>
<sequence>MSTLFDWIRSLDEDSVAAWANKGLVRRGLKVLADSADAHWACGAGEATARIDGFTQHIGRVGFEHARCDCPAQVTCHHLCAFLLGLGRHVPAAGTAENAVESAAAPDWRLLDSDKLGAALGAAALRKALQWLANDIEADLEHQAGSVSGTLALAEAVTVRLPAVGGLAAALCTCRKPACAHRALVVLQARREAGQPIPPLPPVALDADAGDKLAHLHGWLTSLVIQGWSGSGQAFLDQGEALAVELRQAQIPRVCAALQQLVALLRQDSGGAQDALASLWMLLRGLQASPPPRPLRELTGVHRRGYGAVSDLELHCAGVERWETAGGHHGFSVHFWAPARQAWLAWSEVRQKALAPEWDPDQALAQADLGGLALASMLGAPCTLVAGWVSANGRLSGRDGTRMQATHGQLRLPVLDNLAPLVARMAADLHADPWRLAAPAACSIAITEQGPLNDERNGGAWSMQVRDAAGNRVRLQGEVDGVNALVREELNKAQRLGMRISAVFGMLRIEQGELLMRPISVRWSGSAPWRDLSVPWLRTDKEKPG</sequence>
<evidence type="ECO:0000313" key="4">
    <source>
        <dbReference type="Proteomes" id="UP000785613"/>
    </source>
</evidence>
<keyword evidence="1" id="KW-0863">Zinc-finger</keyword>
<comment type="caution">
    <text evidence="3">The sequence shown here is derived from an EMBL/GenBank/DDBJ whole genome shotgun (WGS) entry which is preliminary data.</text>
</comment>
<feature type="domain" description="SWIM-type" evidence="2">
    <location>
        <begin position="157"/>
        <end position="190"/>
    </location>
</feature>
<evidence type="ECO:0000256" key="1">
    <source>
        <dbReference type="PROSITE-ProRule" id="PRU00325"/>
    </source>
</evidence>
<dbReference type="EMBL" id="VUYU01000002">
    <property type="protein sequence ID" value="NHZ32858.1"/>
    <property type="molecule type" value="Genomic_DNA"/>
</dbReference>
<dbReference type="Proteomes" id="UP000785613">
    <property type="component" value="Unassembled WGS sequence"/>
</dbReference>
<evidence type="ECO:0000259" key="2">
    <source>
        <dbReference type="PROSITE" id="PS50966"/>
    </source>
</evidence>
<keyword evidence="1" id="KW-0862">Zinc</keyword>
<proteinExistence type="predicted"/>
<dbReference type="PROSITE" id="PS50966">
    <property type="entry name" value="ZF_SWIM"/>
    <property type="match status" value="1"/>
</dbReference>
<keyword evidence="1" id="KW-0479">Metal-binding</keyword>
<gene>
    <name evidence="3" type="ORF">F0185_04540</name>
</gene>